<dbReference type="AlphaFoldDB" id="A0A9X2JWI4"/>
<dbReference type="Proteomes" id="UP001139493">
    <property type="component" value="Unassembled WGS sequence"/>
</dbReference>
<protein>
    <submittedName>
        <fullName evidence="1">Uncharacterized protein</fullName>
    </submittedName>
</protein>
<evidence type="ECO:0000313" key="1">
    <source>
        <dbReference type="EMBL" id="MCP2265577.1"/>
    </source>
</evidence>
<sequence>MADIGWSLSGIDTVRWRIQGGSLWRPPVTVRRDVLTLPGRHGVTVTGRPPVFDEPTVTLELLCEGNQADLEALANELLGILAHPALTLGRYSGGLVTSAPAQFVSLSPGEFVPDVGAFFTVSLAVPGVFMRGASADSAPVVVTDGATVTVATLAGSTGPVPDAVLRIRGAATSVHVVDVVTGTGLSWAGPALAATDYLFLHAATLTARRSTSATAWASGGSNVTGQLDYPGPGPLQAWPAMEGADPADRRVKLTVTGTGFDATTALAVRAQPSYL</sequence>
<dbReference type="EMBL" id="JAMTCS010000008">
    <property type="protein sequence ID" value="MCP2265577.1"/>
    <property type="molecule type" value="Genomic_DNA"/>
</dbReference>
<gene>
    <name evidence="1" type="ORF">APR03_002933</name>
</gene>
<comment type="caution">
    <text evidence="1">The sequence shown here is derived from an EMBL/GenBank/DDBJ whole genome shotgun (WGS) entry which is preliminary data.</text>
</comment>
<keyword evidence="2" id="KW-1185">Reference proteome</keyword>
<reference evidence="1" key="1">
    <citation type="submission" date="2022-06" db="EMBL/GenBank/DDBJ databases">
        <title>Genomic Encyclopedia of Archaeal and Bacterial Type Strains, Phase II (KMG-II): from individual species to whole genera.</title>
        <authorList>
            <person name="Goeker M."/>
        </authorList>
    </citation>
    <scope>NUCLEOTIDE SEQUENCE</scope>
    <source>
        <strain evidence="1">DSM 26652</strain>
    </source>
</reference>
<dbReference type="RefSeq" id="WP_253836805.1">
    <property type="nucleotide sequence ID" value="NZ_JAMTCS010000008.1"/>
</dbReference>
<proteinExistence type="predicted"/>
<name>A0A9X2JWI4_9MICO</name>
<accession>A0A9X2JWI4</accession>
<evidence type="ECO:0000313" key="2">
    <source>
        <dbReference type="Proteomes" id="UP001139493"/>
    </source>
</evidence>
<organism evidence="1 2">
    <name type="scientific">Promicromonospora thailandica</name>
    <dbReference type="NCBI Taxonomy" id="765201"/>
    <lineage>
        <taxon>Bacteria</taxon>
        <taxon>Bacillati</taxon>
        <taxon>Actinomycetota</taxon>
        <taxon>Actinomycetes</taxon>
        <taxon>Micrococcales</taxon>
        <taxon>Promicromonosporaceae</taxon>
        <taxon>Promicromonospora</taxon>
    </lineage>
</organism>